<dbReference type="InterPro" id="IPR007111">
    <property type="entry name" value="NACHT_NTPase"/>
</dbReference>
<evidence type="ECO:0000256" key="1">
    <source>
        <dbReference type="SAM" id="Coils"/>
    </source>
</evidence>
<dbReference type="SUPFAM" id="SSF52540">
    <property type="entry name" value="P-loop containing nucleoside triphosphate hydrolases"/>
    <property type="match status" value="1"/>
</dbReference>
<dbReference type="PROSITE" id="PS50837">
    <property type="entry name" value="NACHT"/>
    <property type="match status" value="1"/>
</dbReference>
<dbReference type="AlphaFoldDB" id="A0A563VWT2"/>
<dbReference type="RefSeq" id="WP_144874696.1">
    <property type="nucleotide sequence ID" value="NZ_LR214115.1"/>
</dbReference>
<evidence type="ECO:0000259" key="2">
    <source>
        <dbReference type="PROSITE" id="PS50837"/>
    </source>
</evidence>
<dbReference type="InterPro" id="IPR003593">
    <property type="entry name" value="AAA+_ATPase"/>
</dbReference>
<sequence>MSRSLKVSPQYIAQVKQAVKRNGFPSQTAFAKSFGSPSESTVKKFLRRGNVDFSYFEEIADKLGLDWQEISQINETNQQTTIPDNFFAYDSSWVGRERLITQLSQNLRNSCRLLLILGLTGIGKTALAERLAVKLTDLIQSDWDNKLLRANFDYEEKSTDFASIAAGWLESLGENIPPTEKKPELLLNQLVRRLQEDRLLVLIDSMERLLTENEDGGSWGDFSNRYWEEFFLRLLSAESCQSRLILTSQDLPVNFHSKASRYSNFYQRHILYGLDESEQEALFEIEGLDISQKSEDKPILLRLGKAYQGHPLVLRVIIGEINGDPFNGNVQAYWNDVNKKIEEVEKDLAEAEAGKTEGYDEWELHKLTRKVRNEVNRKRLKATYKRLETQVPDAYILICAASVYRIPVQEEGWLMQLAELVRRVEKQVCSQERQKQALEELLNRFLAEESVNHNNKRVLGQHNLVRSVALESYRNLVQKFQGGGEEA</sequence>
<name>A0A563VWT2_9CYAN</name>
<organism evidence="3 4">
    <name type="scientific">Hyella patelloides LEGE 07179</name>
    <dbReference type="NCBI Taxonomy" id="945734"/>
    <lineage>
        <taxon>Bacteria</taxon>
        <taxon>Bacillati</taxon>
        <taxon>Cyanobacteriota</taxon>
        <taxon>Cyanophyceae</taxon>
        <taxon>Pleurocapsales</taxon>
        <taxon>Hyellaceae</taxon>
        <taxon>Hyella</taxon>
    </lineage>
</organism>
<keyword evidence="1" id="KW-0175">Coiled coil</keyword>
<accession>A0A563VWT2</accession>
<dbReference type="EMBL" id="CAACVJ010000311">
    <property type="protein sequence ID" value="VEP15845.1"/>
    <property type="molecule type" value="Genomic_DNA"/>
</dbReference>
<dbReference type="Proteomes" id="UP000320055">
    <property type="component" value="Unassembled WGS sequence"/>
</dbReference>
<protein>
    <submittedName>
        <fullName evidence="3">NB-ARC domain-containing protein,Caspase domain-containing protein</fullName>
    </submittedName>
</protein>
<dbReference type="Pfam" id="PF13191">
    <property type="entry name" value="AAA_16"/>
    <property type="match status" value="1"/>
</dbReference>
<feature type="domain" description="NACHT" evidence="2">
    <location>
        <begin position="112"/>
        <end position="213"/>
    </location>
</feature>
<proteinExistence type="predicted"/>
<gene>
    <name evidence="3" type="ORF">H1P_3790002</name>
</gene>
<dbReference type="Gene3D" id="3.40.50.300">
    <property type="entry name" value="P-loop containing nucleotide triphosphate hydrolases"/>
    <property type="match status" value="1"/>
</dbReference>
<reference evidence="3 4" key="1">
    <citation type="submission" date="2019-01" db="EMBL/GenBank/DDBJ databases">
        <authorList>
            <person name="Brito A."/>
        </authorList>
    </citation>
    <scope>NUCLEOTIDE SEQUENCE [LARGE SCALE GENOMIC DNA]</scope>
    <source>
        <strain evidence="3">1</strain>
    </source>
</reference>
<keyword evidence="4" id="KW-1185">Reference proteome</keyword>
<dbReference type="InterPro" id="IPR027417">
    <property type="entry name" value="P-loop_NTPase"/>
</dbReference>
<dbReference type="OrthoDB" id="525952at2"/>
<evidence type="ECO:0000313" key="4">
    <source>
        <dbReference type="Proteomes" id="UP000320055"/>
    </source>
</evidence>
<dbReference type="SMART" id="SM00382">
    <property type="entry name" value="AAA"/>
    <property type="match status" value="1"/>
</dbReference>
<evidence type="ECO:0000313" key="3">
    <source>
        <dbReference type="EMBL" id="VEP15845.1"/>
    </source>
</evidence>
<dbReference type="PRINTS" id="PR00364">
    <property type="entry name" value="DISEASERSIST"/>
</dbReference>
<dbReference type="InterPro" id="IPR041664">
    <property type="entry name" value="AAA_16"/>
</dbReference>
<feature type="coiled-coil region" evidence="1">
    <location>
        <begin position="334"/>
        <end position="390"/>
    </location>
</feature>